<dbReference type="STRING" id="1435349.PW52_07920"/>
<accession>A0A0D7WAH5</accession>
<protein>
    <recommendedName>
        <fullName evidence="3">Macroglobulin domain-containing protein</fullName>
    </recommendedName>
</protein>
<proteinExistence type="predicted"/>
<organism evidence="1 2">
    <name type="scientific">Neotamlana sedimentorum</name>
    <dbReference type="NCBI Taxonomy" id="1435349"/>
    <lineage>
        <taxon>Bacteria</taxon>
        <taxon>Pseudomonadati</taxon>
        <taxon>Bacteroidota</taxon>
        <taxon>Flavobacteriia</taxon>
        <taxon>Flavobacteriales</taxon>
        <taxon>Flavobacteriaceae</taxon>
        <taxon>Neotamlana</taxon>
    </lineage>
</organism>
<comment type="caution">
    <text evidence="1">The sequence shown here is derived from an EMBL/GenBank/DDBJ whole genome shotgun (WGS) entry which is preliminary data.</text>
</comment>
<gene>
    <name evidence="1" type="ORF">PW52_07920</name>
</gene>
<dbReference type="EMBL" id="JTDW01000005">
    <property type="protein sequence ID" value="KJD35663.1"/>
    <property type="molecule type" value="Genomic_DNA"/>
</dbReference>
<dbReference type="Proteomes" id="UP000032578">
    <property type="component" value="Unassembled WGS sequence"/>
</dbReference>
<evidence type="ECO:0000313" key="1">
    <source>
        <dbReference type="EMBL" id="KJD35663.1"/>
    </source>
</evidence>
<name>A0A0D7WAH5_9FLAO</name>
<keyword evidence="2" id="KW-1185">Reference proteome</keyword>
<evidence type="ECO:0000313" key="2">
    <source>
        <dbReference type="Proteomes" id="UP000032578"/>
    </source>
</evidence>
<dbReference type="Gene3D" id="2.60.40.1930">
    <property type="match status" value="1"/>
</dbReference>
<dbReference type="AlphaFoldDB" id="A0A0D7WAH5"/>
<evidence type="ECO:0008006" key="3">
    <source>
        <dbReference type="Google" id="ProtNLM"/>
    </source>
</evidence>
<sequence length="735" mass="84693">MFSQAEENIPQFLSKNLQELAGSQISDVVYLQTDKDLYFTQENLWFKSTVLDSKTNAPSNRSHILFVQLIEEKTDTPVWEEKYEIENGFVDGHLFLSDSLASGTYRLAGYSSHSYFKGQKEFYAFKKIKILKGEPQAEEDNQTDGSIHFAVFPEGGHLVSGLESRLAFKAVNTKGYSVEVSGTLYENDQALLEFETRHAGMGSFMFAPDANKTYRIQLNNQKEAKIEAFPKIQPQGKVLNYLGANHKDGYFKITQSPGQAEEKIYVRLQAKGVSSQVVVGYIKDELKLRIPIENLPQGITEVTLFDKDLKPIAERLIYANAHKKLYINAQLDKSEYQTRGKVRLKLSVTDETKTPTIAHLGLRIFGHLYKNTSDTKTIETHYLLSSQLKGRLYDPSYYFEAKNKNRNAALDLLLQTQGWRAYKWNEANLKEKGDNEPLVFDYYKGKMLNSIPNMHHIVKAFSFTGDSLKQFKPLMTNSLGRFVVTSSYFKWVEHDFLYLQGPFINEKIFPFQLNTNYYNDINNHRIKKNNHYPFTTFEKEIHEPKPFVLSSAHTRLSQVTVKVKKNRYGNKQSQKLKALLSFDYVCHLNIFNCENHVFLPNSTRPVKGRTYRLQSGTPFVYPYLPVGYNKDGLDFEVNLKEIMAQSNIKRIKGFYEKKEFYQPVYDKDYIDDGFPDKRSTLFWKPDIITNEQGEATVEFYCSDINSLYLGEIEGVSGSGQLGRTDFEFTVTKQKN</sequence>
<dbReference type="PATRIC" id="fig|1435349.4.peg.2571"/>
<reference evidence="1 2" key="1">
    <citation type="submission" date="2014-11" db="EMBL/GenBank/DDBJ databases">
        <title>Tamlana sedimentorum sp. nov., isolated from shallow sand sediments of the Sea of Japan.</title>
        <authorList>
            <person name="Romanenko L.A."/>
        </authorList>
    </citation>
    <scope>NUCLEOTIDE SEQUENCE [LARGE SCALE GENOMIC DNA]</scope>
    <source>
        <strain evidence="1 2">JCM 19808</strain>
    </source>
</reference>